<keyword evidence="9" id="KW-1185">Reference proteome</keyword>
<evidence type="ECO:0000256" key="6">
    <source>
        <dbReference type="SAM" id="MobiDB-lite"/>
    </source>
</evidence>
<gene>
    <name evidence="8" type="ORF">IMSHALPRED_006779</name>
</gene>
<keyword evidence="3 5" id="KW-0863">Zinc-finger</keyword>
<feature type="domain" description="C2H2-type" evidence="7">
    <location>
        <begin position="111"/>
        <end position="135"/>
    </location>
</feature>
<dbReference type="PANTHER" id="PTHR24379">
    <property type="entry name" value="KRAB AND ZINC FINGER DOMAIN-CONTAINING"/>
    <property type="match status" value="1"/>
</dbReference>
<evidence type="ECO:0000313" key="9">
    <source>
        <dbReference type="Proteomes" id="UP000664534"/>
    </source>
</evidence>
<dbReference type="SMART" id="SM00355">
    <property type="entry name" value="ZnF_C2H2"/>
    <property type="match status" value="6"/>
</dbReference>
<evidence type="ECO:0000256" key="5">
    <source>
        <dbReference type="PROSITE-ProRule" id="PRU00042"/>
    </source>
</evidence>
<feature type="compositionally biased region" description="Low complexity" evidence="6">
    <location>
        <begin position="282"/>
        <end position="297"/>
    </location>
</feature>
<dbReference type="PANTHER" id="PTHR24379:SF121">
    <property type="entry name" value="C2H2-TYPE DOMAIN-CONTAINING PROTEIN"/>
    <property type="match status" value="1"/>
</dbReference>
<keyword evidence="1" id="KW-0479">Metal-binding</keyword>
<dbReference type="EMBL" id="CAJPDT010000040">
    <property type="protein sequence ID" value="CAF9925752.1"/>
    <property type="molecule type" value="Genomic_DNA"/>
</dbReference>
<comment type="caution">
    <text evidence="8">The sequence shown here is derived from an EMBL/GenBank/DDBJ whole genome shotgun (WGS) entry which is preliminary data.</text>
</comment>
<keyword evidence="4" id="KW-0862">Zinc</keyword>
<dbReference type="InterPro" id="IPR013087">
    <property type="entry name" value="Znf_C2H2_type"/>
</dbReference>
<evidence type="ECO:0000313" key="8">
    <source>
        <dbReference type="EMBL" id="CAF9925752.1"/>
    </source>
</evidence>
<dbReference type="InterPro" id="IPR036236">
    <property type="entry name" value="Znf_C2H2_sf"/>
</dbReference>
<name>A0A8H3FIG5_9LECA</name>
<dbReference type="PROSITE" id="PS50157">
    <property type="entry name" value="ZINC_FINGER_C2H2_2"/>
    <property type="match status" value="2"/>
</dbReference>
<dbReference type="Pfam" id="PF12874">
    <property type="entry name" value="zf-met"/>
    <property type="match status" value="3"/>
</dbReference>
<dbReference type="SUPFAM" id="SSF57667">
    <property type="entry name" value="beta-beta-alpha zinc fingers"/>
    <property type="match status" value="2"/>
</dbReference>
<evidence type="ECO:0000256" key="2">
    <source>
        <dbReference type="ARBA" id="ARBA00022737"/>
    </source>
</evidence>
<protein>
    <recommendedName>
        <fullName evidence="7">C2H2-type domain-containing protein</fullName>
    </recommendedName>
</protein>
<organism evidence="8 9">
    <name type="scientific">Imshaugia aleurites</name>
    <dbReference type="NCBI Taxonomy" id="172621"/>
    <lineage>
        <taxon>Eukaryota</taxon>
        <taxon>Fungi</taxon>
        <taxon>Dikarya</taxon>
        <taxon>Ascomycota</taxon>
        <taxon>Pezizomycotina</taxon>
        <taxon>Lecanoromycetes</taxon>
        <taxon>OSLEUM clade</taxon>
        <taxon>Lecanoromycetidae</taxon>
        <taxon>Lecanorales</taxon>
        <taxon>Lecanorineae</taxon>
        <taxon>Parmeliaceae</taxon>
        <taxon>Imshaugia</taxon>
    </lineage>
</organism>
<keyword evidence="2" id="KW-0677">Repeat</keyword>
<evidence type="ECO:0000259" key="7">
    <source>
        <dbReference type="PROSITE" id="PS50157"/>
    </source>
</evidence>
<proteinExistence type="predicted"/>
<dbReference type="AlphaFoldDB" id="A0A8H3FIG5"/>
<evidence type="ECO:0000256" key="4">
    <source>
        <dbReference type="ARBA" id="ARBA00022833"/>
    </source>
</evidence>
<dbReference type="Proteomes" id="UP000664534">
    <property type="component" value="Unassembled WGS sequence"/>
</dbReference>
<sequence>MTSLSSSTITGSSSAAAKMVSDKKPYACSHCKRAFQVEESLKNHHYALHPDRLFSVLRLTCDTCQTSLPSLCALEDHQRAKKHCYCHVCTKIFESESKAVKHFETFHASQFWCCDCEKDFADENALSQHLNKKIHQRIPCQVCEQDFGNKPSLDRHIVVEHRAPVNPNRHFWRETVHGCYICQRRFVTKVDLNRHLTSLKHHPLSDLGCVASDKCKRRFHSPSALLQHLESGTCCSGIDMHYINNLVQDNDIERIISSGPINGRHPLLDNLSESKWSSSTGTPVLTPTSSETSSPVTAAMADNSGDSSLSFLSLGAHYLSASGIITPTSSQIPSNLASSAFQKNNGTLSLPIVPGHSLSPNHKAPRFHCPSALTRSKPHGPSPRNFATLSGLAQHIESGACDEGPATLKKAMDYVQGHLKKMGLGSIRLLK</sequence>
<dbReference type="OrthoDB" id="6105938at2759"/>
<reference evidence="8" key="1">
    <citation type="submission" date="2021-03" db="EMBL/GenBank/DDBJ databases">
        <authorList>
            <person name="Tagirdzhanova G."/>
        </authorList>
    </citation>
    <scope>NUCLEOTIDE SEQUENCE</scope>
</reference>
<feature type="domain" description="C2H2-type" evidence="7">
    <location>
        <begin position="26"/>
        <end position="49"/>
    </location>
</feature>
<dbReference type="PROSITE" id="PS00028">
    <property type="entry name" value="ZINC_FINGER_C2H2_1"/>
    <property type="match status" value="4"/>
</dbReference>
<evidence type="ECO:0000256" key="3">
    <source>
        <dbReference type="ARBA" id="ARBA00022771"/>
    </source>
</evidence>
<dbReference type="GO" id="GO:0008270">
    <property type="term" value="F:zinc ion binding"/>
    <property type="evidence" value="ECO:0007669"/>
    <property type="project" value="UniProtKB-KW"/>
</dbReference>
<evidence type="ECO:0000256" key="1">
    <source>
        <dbReference type="ARBA" id="ARBA00022723"/>
    </source>
</evidence>
<dbReference type="Gene3D" id="3.30.160.60">
    <property type="entry name" value="Classic Zinc Finger"/>
    <property type="match status" value="2"/>
</dbReference>
<feature type="region of interest" description="Disordered" evidence="6">
    <location>
        <begin position="275"/>
        <end position="297"/>
    </location>
</feature>
<accession>A0A8H3FIG5</accession>